<evidence type="ECO:0000313" key="3">
    <source>
        <dbReference type="Proteomes" id="UP000054144"/>
    </source>
</evidence>
<dbReference type="Pfam" id="PF13679">
    <property type="entry name" value="Methyltransf_32"/>
    <property type="match status" value="1"/>
</dbReference>
<organism evidence="2 3">
    <name type="scientific">Fistulina hepatica ATCC 64428</name>
    <dbReference type="NCBI Taxonomy" id="1128425"/>
    <lineage>
        <taxon>Eukaryota</taxon>
        <taxon>Fungi</taxon>
        <taxon>Dikarya</taxon>
        <taxon>Basidiomycota</taxon>
        <taxon>Agaricomycotina</taxon>
        <taxon>Agaricomycetes</taxon>
        <taxon>Agaricomycetidae</taxon>
        <taxon>Agaricales</taxon>
        <taxon>Fistulinaceae</taxon>
        <taxon>Fistulina</taxon>
    </lineage>
</organism>
<dbReference type="EMBL" id="KN881645">
    <property type="protein sequence ID" value="KIY52182.1"/>
    <property type="molecule type" value="Genomic_DNA"/>
</dbReference>
<proteinExistence type="predicted"/>
<dbReference type="InterPro" id="IPR025714">
    <property type="entry name" value="Methyltranfer_dom"/>
</dbReference>
<accession>A0A0D7AKV1</accession>
<feature type="domain" description="Methyltransferase" evidence="1">
    <location>
        <begin position="102"/>
        <end position="261"/>
    </location>
</feature>
<dbReference type="Gene3D" id="3.40.50.150">
    <property type="entry name" value="Vaccinia Virus protein VP39"/>
    <property type="match status" value="1"/>
</dbReference>
<dbReference type="AlphaFoldDB" id="A0A0D7AKV1"/>
<dbReference type="Proteomes" id="UP000054144">
    <property type="component" value="Unassembled WGS sequence"/>
</dbReference>
<dbReference type="PANTHER" id="PTHR12496">
    <property type="entry name" value="CGI-41 METHYLTRANSFERASE"/>
    <property type="match status" value="1"/>
</dbReference>
<dbReference type="SUPFAM" id="SSF53335">
    <property type="entry name" value="S-adenosyl-L-methionine-dependent methyltransferases"/>
    <property type="match status" value="1"/>
</dbReference>
<dbReference type="PANTHER" id="PTHR12496:SF0">
    <property type="entry name" value="METHYLTRANSFERASE DOMAIN-CONTAINING PROTEIN"/>
    <property type="match status" value="1"/>
</dbReference>
<sequence length="484" mass="54220">MISKSSSRKHPEIKDICNLVDSELLFSLMNIHPNDDVESILPRSWLSWWHWAAEDMPADSGDALHDAFGTPQRWPIRYDLRQMVMYCEAVKFDLNSWGMSPKKAHEVLRLTTYIADLLCSMNLNAASVRIVDVGAGQGYLTRALKLYVGSRHLLALDSDDAQTRGAQKAEDKLRIRDGSITHKTVHITSQNLIQTVNEWIAEDTDSDDAPNMPVLFVALHACGSLTPTILRSLLEARRKRRRLRWTPIGVIAVGCCYNLLSPEADFPLSGAVRSARVGKPPLPSSAYHLAAQIPDQWARNAVTWQETSLAVRKVAWRALLGRNLKTLPAKLHGLNGTTRRMNEVPSDDSSNAVPKPLARVSCLGTTGTGNNHDMRRLGRLNHAAYASWDIFCSRASEKIGVSIHDYERDSQLERQLQILHVLRCLCGPLVESLFVLDRVRWFEEQLATEEPDDGPPLKVDLVNIFDQETGSGRNIAFVISPSRR</sequence>
<name>A0A0D7AKV1_9AGAR</name>
<evidence type="ECO:0000259" key="1">
    <source>
        <dbReference type="Pfam" id="PF13679"/>
    </source>
</evidence>
<protein>
    <recommendedName>
        <fullName evidence="1">Methyltransferase domain-containing protein</fullName>
    </recommendedName>
</protein>
<gene>
    <name evidence="2" type="ORF">FISHEDRAFT_35749</name>
</gene>
<evidence type="ECO:0000313" key="2">
    <source>
        <dbReference type="EMBL" id="KIY52182.1"/>
    </source>
</evidence>
<reference evidence="2 3" key="1">
    <citation type="journal article" date="2015" name="Fungal Genet. Biol.">
        <title>Evolution of novel wood decay mechanisms in Agaricales revealed by the genome sequences of Fistulina hepatica and Cylindrobasidium torrendii.</title>
        <authorList>
            <person name="Floudas D."/>
            <person name="Held B.W."/>
            <person name="Riley R."/>
            <person name="Nagy L.G."/>
            <person name="Koehler G."/>
            <person name="Ransdell A.S."/>
            <person name="Younus H."/>
            <person name="Chow J."/>
            <person name="Chiniquy J."/>
            <person name="Lipzen A."/>
            <person name="Tritt A."/>
            <person name="Sun H."/>
            <person name="Haridas S."/>
            <person name="LaButti K."/>
            <person name="Ohm R.A."/>
            <person name="Kues U."/>
            <person name="Blanchette R.A."/>
            <person name="Grigoriev I.V."/>
            <person name="Minto R.E."/>
            <person name="Hibbett D.S."/>
        </authorList>
    </citation>
    <scope>NUCLEOTIDE SEQUENCE [LARGE SCALE GENOMIC DNA]</scope>
    <source>
        <strain evidence="2 3">ATCC 64428</strain>
    </source>
</reference>
<dbReference type="InterPro" id="IPR052220">
    <property type="entry name" value="METTL25"/>
</dbReference>
<dbReference type="OrthoDB" id="10258156at2759"/>
<keyword evidence="3" id="KW-1185">Reference proteome</keyword>
<dbReference type="InterPro" id="IPR029063">
    <property type="entry name" value="SAM-dependent_MTases_sf"/>
</dbReference>